<name>X1AHT9_9ZZZZ</name>
<proteinExistence type="predicted"/>
<reference evidence="1" key="1">
    <citation type="journal article" date="2014" name="Front. Microbiol.">
        <title>High frequency of phylogenetically diverse reductive dehalogenase-homologous genes in deep subseafloor sedimentary metagenomes.</title>
        <authorList>
            <person name="Kawai M."/>
            <person name="Futagami T."/>
            <person name="Toyoda A."/>
            <person name="Takaki Y."/>
            <person name="Nishi S."/>
            <person name="Hori S."/>
            <person name="Arai W."/>
            <person name="Tsubouchi T."/>
            <person name="Morono Y."/>
            <person name="Uchiyama I."/>
            <person name="Ito T."/>
            <person name="Fujiyama A."/>
            <person name="Inagaki F."/>
            <person name="Takami H."/>
        </authorList>
    </citation>
    <scope>NUCLEOTIDE SEQUENCE</scope>
    <source>
        <strain evidence="1">Expedition CK06-06</strain>
    </source>
</reference>
<sequence length="43" mass="4722">MKVLSPVIYLNYPGYSVQSVQLVGEFFQVPDNAPDVIAPVDDP</sequence>
<organism evidence="1">
    <name type="scientific">marine sediment metagenome</name>
    <dbReference type="NCBI Taxonomy" id="412755"/>
    <lineage>
        <taxon>unclassified sequences</taxon>
        <taxon>metagenomes</taxon>
        <taxon>ecological metagenomes</taxon>
    </lineage>
</organism>
<protein>
    <submittedName>
        <fullName evidence="1">Uncharacterized protein</fullName>
    </submittedName>
</protein>
<evidence type="ECO:0000313" key="1">
    <source>
        <dbReference type="EMBL" id="GAG81564.1"/>
    </source>
</evidence>
<dbReference type="EMBL" id="BART01019072">
    <property type="protein sequence ID" value="GAG81564.1"/>
    <property type="molecule type" value="Genomic_DNA"/>
</dbReference>
<comment type="caution">
    <text evidence="1">The sequence shown here is derived from an EMBL/GenBank/DDBJ whole genome shotgun (WGS) entry which is preliminary data.</text>
</comment>
<accession>X1AHT9</accession>
<gene>
    <name evidence="1" type="ORF">S01H4_35803</name>
</gene>
<dbReference type="AlphaFoldDB" id="X1AHT9"/>